<dbReference type="Proteomes" id="UP001060215">
    <property type="component" value="Chromosome 3"/>
</dbReference>
<gene>
    <name evidence="1" type="ORF">LOK49_LG02G00626</name>
</gene>
<proteinExistence type="predicted"/>
<sequence length="130" mass="14534">MVRRRSKKAIIYLKSGVYNEKVEIGRKMKNLMFVDDGIDKTIITGSRNVVDGATSLSSATFGVSSDGFWAKDMTFENTAGPPKQQAVALRLSSDLAVFYRCSFKGYQDTLFVSTSYLVMPRLFSKTVTFM</sequence>
<name>A0ACC0IKE2_9ERIC</name>
<organism evidence="1 2">
    <name type="scientific">Camellia lanceoleosa</name>
    <dbReference type="NCBI Taxonomy" id="1840588"/>
    <lineage>
        <taxon>Eukaryota</taxon>
        <taxon>Viridiplantae</taxon>
        <taxon>Streptophyta</taxon>
        <taxon>Embryophyta</taxon>
        <taxon>Tracheophyta</taxon>
        <taxon>Spermatophyta</taxon>
        <taxon>Magnoliopsida</taxon>
        <taxon>eudicotyledons</taxon>
        <taxon>Gunneridae</taxon>
        <taxon>Pentapetalae</taxon>
        <taxon>asterids</taxon>
        <taxon>Ericales</taxon>
        <taxon>Theaceae</taxon>
        <taxon>Camellia</taxon>
    </lineage>
</organism>
<comment type="caution">
    <text evidence="1">The sequence shown here is derived from an EMBL/GenBank/DDBJ whole genome shotgun (WGS) entry which is preliminary data.</text>
</comment>
<keyword evidence="2" id="KW-1185">Reference proteome</keyword>
<evidence type="ECO:0000313" key="2">
    <source>
        <dbReference type="Proteomes" id="UP001060215"/>
    </source>
</evidence>
<accession>A0ACC0IKE2</accession>
<dbReference type="EMBL" id="CM045760">
    <property type="protein sequence ID" value="KAI8026133.1"/>
    <property type="molecule type" value="Genomic_DNA"/>
</dbReference>
<evidence type="ECO:0000313" key="1">
    <source>
        <dbReference type="EMBL" id="KAI8026133.1"/>
    </source>
</evidence>
<reference evidence="1 2" key="1">
    <citation type="journal article" date="2022" name="Plant J.">
        <title>Chromosome-level genome of Camellia lanceoleosa provides a valuable resource for understanding genome evolution and self-incompatibility.</title>
        <authorList>
            <person name="Gong W."/>
            <person name="Xiao S."/>
            <person name="Wang L."/>
            <person name="Liao Z."/>
            <person name="Chang Y."/>
            <person name="Mo W."/>
            <person name="Hu G."/>
            <person name="Li W."/>
            <person name="Zhao G."/>
            <person name="Zhu H."/>
            <person name="Hu X."/>
            <person name="Ji K."/>
            <person name="Xiang X."/>
            <person name="Song Q."/>
            <person name="Yuan D."/>
            <person name="Jin S."/>
            <person name="Zhang L."/>
        </authorList>
    </citation>
    <scope>NUCLEOTIDE SEQUENCE [LARGE SCALE GENOMIC DNA]</scope>
    <source>
        <strain evidence="1">SQ_2022a</strain>
    </source>
</reference>
<protein>
    <submittedName>
        <fullName evidence="1">Pectinesterase/pectinesterase inhibitor 36</fullName>
    </submittedName>
</protein>